<evidence type="ECO:0000256" key="1">
    <source>
        <dbReference type="RuleBase" id="RU410713"/>
    </source>
</evidence>
<dbReference type="Gene3D" id="1.10.238.200">
    <property type="entry name" value="Cullin, PONY binding domain"/>
    <property type="match status" value="1"/>
</dbReference>
<sequence>MRRFFHSCFNKRPESTPPHTQGSTETDSSDATLVPPHPPPHSSGLTIRDRMRATGKGKGGLEAESSTAKTPTMPKAAKEKKATKAAKDRKPYSKAARSDPAYYNDNQNHGGNNKADAAARAQLNQFFDDLIPEEEKARSSEPISEIGAEQSMAYLERLEVNMASYELFVVLEIVKAESIGTITRSGFVDGWARVIAETSNHANSNMRITPDWAGQQRHVRGRIAQVIVDDDYFKTLYDFAFQVGREPPQKAIGMAVAVGFWEGLYEPNSNPWRSAHVNWLENWTTYLREKYGVVKVNEDGEEEVEYKRTVSKDLWTQTRLFAMKTMKDETLGFWSEEQAWPGVIDDFVLWCKEKGIVEEKKAEDAMDAE</sequence>
<dbReference type="AlphaFoldDB" id="A0AAE0HH69"/>
<dbReference type="PANTHER" id="PTHR12281">
    <property type="entry name" value="RP42 RELATED"/>
    <property type="match status" value="1"/>
</dbReference>
<reference evidence="4" key="2">
    <citation type="submission" date="2023-06" db="EMBL/GenBank/DDBJ databases">
        <authorList>
            <consortium name="Lawrence Berkeley National Laboratory"/>
            <person name="Haridas S."/>
            <person name="Hensen N."/>
            <person name="Bonometti L."/>
            <person name="Westerberg I."/>
            <person name="Brannstrom I.O."/>
            <person name="Guillou S."/>
            <person name="Cros-Aarteil S."/>
            <person name="Calhoun S."/>
            <person name="Kuo A."/>
            <person name="Mondo S."/>
            <person name="Pangilinan J."/>
            <person name="Riley R."/>
            <person name="Labutti K."/>
            <person name="Andreopoulos B."/>
            <person name="Lipzen A."/>
            <person name="Chen C."/>
            <person name="Yanf M."/>
            <person name="Daum C."/>
            <person name="Ng V."/>
            <person name="Clum A."/>
            <person name="Steindorff A."/>
            <person name="Ohm R."/>
            <person name="Martin F."/>
            <person name="Silar P."/>
            <person name="Natvig D."/>
            <person name="Lalanne C."/>
            <person name="Gautier V."/>
            <person name="Ament-Velasquez S.L."/>
            <person name="Kruys A."/>
            <person name="Hutchinson M.I."/>
            <person name="Powell A.J."/>
            <person name="Barry K."/>
            <person name="Miller A.N."/>
            <person name="Grigoriev I.V."/>
            <person name="Debuchy R."/>
            <person name="Gladieux P."/>
            <person name="Thoren M.H."/>
            <person name="Johannesson H."/>
        </authorList>
    </citation>
    <scope>NUCLEOTIDE SEQUENCE</scope>
    <source>
        <strain evidence="4">CBS 168.71</strain>
    </source>
</reference>
<reference evidence="4" key="1">
    <citation type="journal article" date="2023" name="Mol. Phylogenet. Evol.">
        <title>Genome-scale phylogeny and comparative genomics of the fungal order Sordariales.</title>
        <authorList>
            <person name="Hensen N."/>
            <person name="Bonometti L."/>
            <person name="Westerberg I."/>
            <person name="Brannstrom I.O."/>
            <person name="Guillou S."/>
            <person name="Cros-Aarteil S."/>
            <person name="Calhoun S."/>
            <person name="Haridas S."/>
            <person name="Kuo A."/>
            <person name="Mondo S."/>
            <person name="Pangilinan J."/>
            <person name="Riley R."/>
            <person name="LaButti K."/>
            <person name="Andreopoulos B."/>
            <person name="Lipzen A."/>
            <person name="Chen C."/>
            <person name="Yan M."/>
            <person name="Daum C."/>
            <person name="Ng V."/>
            <person name="Clum A."/>
            <person name="Steindorff A."/>
            <person name="Ohm R.A."/>
            <person name="Martin F."/>
            <person name="Silar P."/>
            <person name="Natvig D.O."/>
            <person name="Lalanne C."/>
            <person name="Gautier V."/>
            <person name="Ament-Velasquez S.L."/>
            <person name="Kruys A."/>
            <person name="Hutchinson M.I."/>
            <person name="Powell A.J."/>
            <person name="Barry K."/>
            <person name="Miller A.N."/>
            <person name="Grigoriev I.V."/>
            <person name="Debuchy R."/>
            <person name="Gladieux P."/>
            <person name="Hiltunen Thoren M."/>
            <person name="Johannesson H."/>
        </authorList>
    </citation>
    <scope>NUCLEOTIDE SEQUENCE</scope>
    <source>
        <strain evidence="4">CBS 168.71</strain>
    </source>
</reference>
<protein>
    <recommendedName>
        <fullName evidence="1">Defective in cullin neddylation protein</fullName>
    </recommendedName>
</protein>
<comment type="caution">
    <text evidence="4">The sequence shown here is derived from an EMBL/GenBank/DDBJ whole genome shotgun (WGS) entry which is preliminary data.</text>
</comment>
<dbReference type="Pfam" id="PF03556">
    <property type="entry name" value="Cullin_binding"/>
    <property type="match status" value="1"/>
</dbReference>
<dbReference type="InterPro" id="IPR005176">
    <property type="entry name" value="PONY_dom"/>
</dbReference>
<keyword evidence="5" id="KW-1185">Reference proteome</keyword>
<dbReference type="InterPro" id="IPR014764">
    <property type="entry name" value="DCN-prot"/>
</dbReference>
<dbReference type="Gene3D" id="1.10.238.10">
    <property type="entry name" value="EF-hand"/>
    <property type="match status" value="1"/>
</dbReference>
<dbReference type="GO" id="GO:0000151">
    <property type="term" value="C:ubiquitin ligase complex"/>
    <property type="evidence" value="ECO:0007669"/>
    <property type="project" value="TreeGrafter"/>
</dbReference>
<evidence type="ECO:0000256" key="2">
    <source>
        <dbReference type="SAM" id="MobiDB-lite"/>
    </source>
</evidence>
<dbReference type="GO" id="GO:0097602">
    <property type="term" value="F:cullin family protein binding"/>
    <property type="evidence" value="ECO:0007669"/>
    <property type="project" value="TreeGrafter"/>
</dbReference>
<feature type="domain" description="DCUN1" evidence="3">
    <location>
        <begin position="118"/>
        <end position="352"/>
    </location>
</feature>
<proteinExistence type="predicted"/>
<comment type="function">
    <text evidence="1">Neddylation of cullins play an essential role in the regulation of SCF-type complexes activity.</text>
</comment>
<dbReference type="PROSITE" id="PS51229">
    <property type="entry name" value="DCUN1"/>
    <property type="match status" value="1"/>
</dbReference>
<dbReference type="GO" id="GO:0032182">
    <property type="term" value="F:ubiquitin-like protein binding"/>
    <property type="evidence" value="ECO:0007669"/>
    <property type="project" value="TreeGrafter"/>
</dbReference>
<feature type="compositionally biased region" description="Polar residues" evidence="2">
    <location>
        <begin position="17"/>
        <end position="31"/>
    </location>
</feature>
<evidence type="ECO:0000313" key="4">
    <source>
        <dbReference type="EMBL" id="KAK3296527.1"/>
    </source>
</evidence>
<feature type="compositionally biased region" description="Basic and acidic residues" evidence="2">
    <location>
        <begin position="76"/>
        <end position="91"/>
    </location>
</feature>
<feature type="region of interest" description="Disordered" evidence="2">
    <location>
        <begin position="1"/>
        <end position="114"/>
    </location>
</feature>
<dbReference type="GeneID" id="87837512"/>
<dbReference type="GO" id="GO:0031624">
    <property type="term" value="F:ubiquitin conjugating enzyme binding"/>
    <property type="evidence" value="ECO:0007669"/>
    <property type="project" value="TreeGrafter"/>
</dbReference>
<gene>
    <name evidence="4" type="ORF">B0H64DRAFT_322501</name>
</gene>
<organism evidence="4 5">
    <name type="scientific">Chaetomium fimeti</name>
    <dbReference type="NCBI Taxonomy" id="1854472"/>
    <lineage>
        <taxon>Eukaryota</taxon>
        <taxon>Fungi</taxon>
        <taxon>Dikarya</taxon>
        <taxon>Ascomycota</taxon>
        <taxon>Pezizomycotina</taxon>
        <taxon>Sordariomycetes</taxon>
        <taxon>Sordariomycetidae</taxon>
        <taxon>Sordariales</taxon>
        <taxon>Chaetomiaceae</taxon>
        <taxon>Chaetomium</taxon>
    </lineage>
</organism>
<dbReference type="InterPro" id="IPR042460">
    <property type="entry name" value="DCN1-like_PONY"/>
</dbReference>
<evidence type="ECO:0000259" key="3">
    <source>
        <dbReference type="PROSITE" id="PS51229"/>
    </source>
</evidence>
<dbReference type="EMBL" id="JAUEPN010000004">
    <property type="protein sequence ID" value="KAK3296527.1"/>
    <property type="molecule type" value="Genomic_DNA"/>
</dbReference>
<dbReference type="GO" id="GO:0045116">
    <property type="term" value="P:protein neddylation"/>
    <property type="evidence" value="ECO:0007669"/>
    <property type="project" value="TreeGrafter"/>
</dbReference>
<dbReference type="Proteomes" id="UP001278766">
    <property type="component" value="Unassembled WGS sequence"/>
</dbReference>
<accession>A0AAE0HH69</accession>
<evidence type="ECO:0000313" key="5">
    <source>
        <dbReference type="Proteomes" id="UP001278766"/>
    </source>
</evidence>
<dbReference type="PANTHER" id="PTHR12281:SF31">
    <property type="entry name" value="DCN1-LIKE PROTEIN 3"/>
    <property type="match status" value="1"/>
</dbReference>
<name>A0AAE0HH69_9PEZI</name>
<dbReference type="RefSeq" id="XP_062660041.1">
    <property type="nucleotide sequence ID" value="XM_062800564.1"/>
</dbReference>